<evidence type="ECO:0000313" key="2">
    <source>
        <dbReference type="EMBL" id="KAG5461857.1"/>
    </source>
</evidence>
<dbReference type="Proteomes" id="UP000673691">
    <property type="component" value="Unassembled WGS sequence"/>
</dbReference>
<proteinExistence type="predicted"/>
<keyword evidence="3" id="KW-1185">Reference proteome</keyword>
<sequence>MSPVATPNGPALDPAASALRPPLALCPAPFARRTSPAARLPWRRSTGGSRAVLQHTRRRGGTVADQQHCSLPLYAGRGRGSGRTWPQQRAGITSGGNEKGVNPEQAPCGHKQLIRTTVEPCKN</sequence>
<protein>
    <submittedName>
        <fullName evidence="2">Uncharacterized protein</fullName>
    </submittedName>
</protein>
<dbReference type="AlphaFoldDB" id="A0A8H8DL52"/>
<feature type="region of interest" description="Disordered" evidence="1">
    <location>
        <begin position="36"/>
        <end position="107"/>
    </location>
</feature>
<reference evidence="2 3" key="1">
    <citation type="journal article" name="Sci. Rep.">
        <title>Genome-scale phylogenetic analyses confirm Olpidium as the closest living zoosporic fungus to the non-flagellated, terrestrial fungi.</title>
        <authorList>
            <person name="Chang Y."/>
            <person name="Rochon D."/>
            <person name="Sekimoto S."/>
            <person name="Wang Y."/>
            <person name="Chovatia M."/>
            <person name="Sandor L."/>
            <person name="Salamov A."/>
            <person name="Grigoriev I.V."/>
            <person name="Stajich J.E."/>
            <person name="Spatafora J.W."/>
        </authorList>
    </citation>
    <scope>NUCLEOTIDE SEQUENCE [LARGE SCALE GENOMIC DNA]</scope>
    <source>
        <strain evidence="2">S191</strain>
    </source>
</reference>
<name>A0A8H8DL52_9FUNG</name>
<dbReference type="EMBL" id="JAEFCI010003024">
    <property type="protein sequence ID" value="KAG5461857.1"/>
    <property type="molecule type" value="Genomic_DNA"/>
</dbReference>
<evidence type="ECO:0000313" key="3">
    <source>
        <dbReference type="Proteomes" id="UP000673691"/>
    </source>
</evidence>
<comment type="caution">
    <text evidence="2">The sequence shown here is derived from an EMBL/GenBank/DDBJ whole genome shotgun (WGS) entry which is preliminary data.</text>
</comment>
<evidence type="ECO:0000256" key="1">
    <source>
        <dbReference type="SAM" id="MobiDB-lite"/>
    </source>
</evidence>
<organism evidence="2 3">
    <name type="scientific">Olpidium bornovanus</name>
    <dbReference type="NCBI Taxonomy" id="278681"/>
    <lineage>
        <taxon>Eukaryota</taxon>
        <taxon>Fungi</taxon>
        <taxon>Fungi incertae sedis</taxon>
        <taxon>Olpidiomycota</taxon>
        <taxon>Olpidiomycotina</taxon>
        <taxon>Olpidiomycetes</taxon>
        <taxon>Olpidiales</taxon>
        <taxon>Olpidiaceae</taxon>
        <taxon>Olpidium</taxon>
    </lineage>
</organism>
<gene>
    <name evidence="2" type="ORF">BJ554DRAFT_5887</name>
</gene>
<accession>A0A8H8DL52</accession>